<keyword evidence="2" id="KW-0808">Transferase</keyword>
<name>A0ABQ5DEB5_9ASTR</name>
<evidence type="ECO:0000313" key="2">
    <source>
        <dbReference type="EMBL" id="GJT36918.1"/>
    </source>
</evidence>
<accession>A0ABQ5DEB5</accession>
<keyword evidence="1" id="KW-0812">Transmembrane</keyword>
<reference evidence="2" key="2">
    <citation type="submission" date="2022-01" db="EMBL/GenBank/DDBJ databases">
        <authorList>
            <person name="Yamashiro T."/>
            <person name="Shiraishi A."/>
            <person name="Satake H."/>
            <person name="Nakayama K."/>
        </authorList>
    </citation>
    <scope>NUCLEOTIDE SEQUENCE</scope>
</reference>
<dbReference type="Proteomes" id="UP001151760">
    <property type="component" value="Unassembled WGS sequence"/>
</dbReference>
<evidence type="ECO:0000313" key="3">
    <source>
        <dbReference type="Proteomes" id="UP001151760"/>
    </source>
</evidence>
<dbReference type="GO" id="GO:0003964">
    <property type="term" value="F:RNA-directed DNA polymerase activity"/>
    <property type="evidence" value="ECO:0007669"/>
    <property type="project" value="UniProtKB-KW"/>
</dbReference>
<organism evidence="2 3">
    <name type="scientific">Tanacetum coccineum</name>
    <dbReference type="NCBI Taxonomy" id="301880"/>
    <lineage>
        <taxon>Eukaryota</taxon>
        <taxon>Viridiplantae</taxon>
        <taxon>Streptophyta</taxon>
        <taxon>Embryophyta</taxon>
        <taxon>Tracheophyta</taxon>
        <taxon>Spermatophyta</taxon>
        <taxon>Magnoliopsida</taxon>
        <taxon>eudicotyledons</taxon>
        <taxon>Gunneridae</taxon>
        <taxon>Pentapetalae</taxon>
        <taxon>asterids</taxon>
        <taxon>campanulids</taxon>
        <taxon>Asterales</taxon>
        <taxon>Asteraceae</taxon>
        <taxon>Asteroideae</taxon>
        <taxon>Anthemideae</taxon>
        <taxon>Anthemidinae</taxon>
        <taxon>Tanacetum</taxon>
    </lineage>
</organism>
<feature type="transmembrane region" description="Helical" evidence="1">
    <location>
        <begin position="517"/>
        <end position="536"/>
    </location>
</feature>
<evidence type="ECO:0000256" key="1">
    <source>
        <dbReference type="SAM" id="Phobius"/>
    </source>
</evidence>
<keyword evidence="3" id="KW-1185">Reference proteome</keyword>
<protein>
    <submittedName>
        <fullName evidence="2">RNA-directed DNA polymerase, eukaryota</fullName>
    </submittedName>
</protein>
<keyword evidence="2" id="KW-0548">Nucleotidyltransferase</keyword>
<dbReference type="EMBL" id="BQNB010015180">
    <property type="protein sequence ID" value="GJT36918.1"/>
    <property type="molecule type" value="Genomic_DNA"/>
</dbReference>
<dbReference type="InterPro" id="IPR036691">
    <property type="entry name" value="Endo/exonu/phosph_ase_sf"/>
</dbReference>
<dbReference type="PANTHER" id="PTHR33710:SF64">
    <property type="entry name" value="ENDONUCLEASE_EXONUCLEASE_PHOSPHATASE DOMAIN-CONTAINING PROTEIN"/>
    <property type="match status" value="1"/>
</dbReference>
<sequence>MVKVGQAMGYDMDGCLKDMEKIIGSQGVPDKLSWRAFLLWMLSKYGVIPDNFIAIAGTWIPSNSNMLIICVYAPQPRVEKRLLWNYISSLITHWQGDTLVLRDFNEVRNTEERRDSVFNLYGAADFNEFISSLGLIDIMLEGYSFTWSHPSACKMSKLDRFLVTEGFLSFFPHCSAICLDRHLSDHRPILLCELQVDYGATPFRFYHSWLNINGFDLMVSQTWNSLSFNDSNDMIRFKKKLQALKKMRSDKQLDQGNVNDDIFLSRMNLMKQLHDIKSADSRDSFQKAKIKWAVEGDENSISFAKGCNSSFIALIPKVPDPKGVNDYRPISLIGSLYKAVTKILALRLSRTSRADDLSNGIMSISLRCVSVAISIRSRLLLDYVIEMSYLDSLGAAILDFLGGVSFDIIEAAAYSLGCSVMKTPFKYLGVPVGRLTLLKSVLGSTPCYWMSLFKVPKAVLATMEAMRREFFYGAQADERKIAWDALLFQWVWRFISQDIFIWAEILVRSSGPHGFRFLLFPLLLFGILLFVEIHVLKESWYKTFGVHIVKSGLATIEMIKSLYGAAKLQDVREVFAAARFRGGVEAQQALTDAGSYSSFTISLAALWQRILLALFVDGGIWDGRLLVLTSSGFLGSRMSNWVPFSKLCWKGSFMLRGGAFGSSEINCFLLLVSLGRMFFLMILLLALSCGVMLDVKSLFLGIVGFNILI</sequence>
<keyword evidence="1" id="KW-0472">Membrane</keyword>
<dbReference type="PANTHER" id="PTHR33710">
    <property type="entry name" value="BNAC02G09200D PROTEIN"/>
    <property type="match status" value="1"/>
</dbReference>
<keyword evidence="2" id="KW-0695">RNA-directed DNA polymerase</keyword>
<keyword evidence="1" id="KW-1133">Transmembrane helix</keyword>
<dbReference type="Gene3D" id="3.60.10.10">
    <property type="entry name" value="Endonuclease/exonuclease/phosphatase"/>
    <property type="match status" value="1"/>
</dbReference>
<proteinExistence type="predicted"/>
<dbReference type="SUPFAM" id="SSF56219">
    <property type="entry name" value="DNase I-like"/>
    <property type="match status" value="1"/>
</dbReference>
<gene>
    <name evidence="2" type="ORF">Tco_0936783</name>
</gene>
<reference evidence="2" key="1">
    <citation type="journal article" date="2022" name="Int. J. Mol. Sci.">
        <title>Draft Genome of Tanacetum Coccineum: Genomic Comparison of Closely Related Tanacetum-Family Plants.</title>
        <authorList>
            <person name="Yamashiro T."/>
            <person name="Shiraishi A."/>
            <person name="Nakayama K."/>
            <person name="Satake H."/>
        </authorList>
    </citation>
    <scope>NUCLEOTIDE SEQUENCE</scope>
</reference>
<comment type="caution">
    <text evidence="2">The sequence shown here is derived from an EMBL/GenBank/DDBJ whole genome shotgun (WGS) entry which is preliminary data.</text>
</comment>